<comment type="caution">
    <text evidence="16">The sequence shown here is derived from an EMBL/GenBank/DDBJ whole genome shotgun (WGS) entry which is preliminary data.</text>
</comment>
<dbReference type="InterPro" id="IPR039528">
    <property type="entry name" value="DPM1-like"/>
</dbReference>
<comment type="cofactor">
    <cofactor evidence="3">
        <name>Mg(2+)</name>
        <dbReference type="ChEBI" id="CHEBI:18420"/>
    </cofactor>
</comment>
<dbReference type="EMBL" id="JASBNA010000134">
    <property type="protein sequence ID" value="KAK7676118.1"/>
    <property type="molecule type" value="Genomic_DNA"/>
</dbReference>
<dbReference type="SUPFAM" id="SSF53448">
    <property type="entry name" value="Nucleotide-diphospho-sugar transferases"/>
    <property type="match status" value="1"/>
</dbReference>
<comment type="pathway">
    <text evidence="5 13">Protein modification; protein glycosylation.</text>
</comment>
<comment type="catalytic activity">
    <reaction evidence="13">
        <text>a di-trans,poly-cis-dolichyl phosphate + GDP-alpha-D-mannose = a di-trans,poly-cis-dolichyl beta-D-mannosyl phosphate + GDP</text>
        <dbReference type="Rhea" id="RHEA:21184"/>
        <dbReference type="Rhea" id="RHEA-COMP:19498"/>
        <dbReference type="Rhea" id="RHEA-COMP:19501"/>
        <dbReference type="ChEBI" id="CHEBI:57527"/>
        <dbReference type="ChEBI" id="CHEBI:57683"/>
        <dbReference type="ChEBI" id="CHEBI:58189"/>
        <dbReference type="ChEBI" id="CHEBI:58211"/>
    </reaction>
</comment>
<keyword evidence="17" id="KW-1185">Reference proteome</keyword>
<dbReference type="InterPro" id="IPR001173">
    <property type="entry name" value="Glyco_trans_2-like"/>
</dbReference>
<comment type="cofactor">
    <cofactor evidence="2">
        <name>Mn(2+)</name>
        <dbReference type="ChEBI" id="CHEBI:29035"/>
    </cofactor>
</comment>
<gene>
    <name evidence="16" type="primary">DPM1_2</name>
    <name evidence="16" type="ORF">QCA50_020931</name>
</gene>
<evidence type="ECO:0000256" key="14">
    <source>
        <dbReference type="SAM" id="MobiDB-lite"/>
    </source>
</evidence>
<dbReference type="GO" id="GO:0035269">
    <property type="term" value="P:protein O-linked glycosylation via mannose"/>
    <property type="evidence" value="ECO:0007669"/>
    <property type="project" value="TreeGrafter"/>
</dbReference>
<proteinExistence type="inferred from homology"/>
<dbReference type="Pfam" id="PF00535">
    <property type="entry name" value="Glycos_transf_2"/>
    <property type="match status" value="1"/>
</dbReference>
<reference evidence="16 17" key="1">
    <citation type="submission" date="2022-09" db="EMBL/GenBank/DDBJ databases">
        <authorList>
            <person name="Palmer J.M."/>
        </authorList>
    </citation>
    <scope>NUCLEOTIDE SEQUENCE [LARGE SCALE GENOMIC DNA]</scope>
    <source>
        <strain evidence="16 17">DSM 7382</strain>
    </source>
</reference>
<evidence type="ECO:0000256" key="13">
    <source>
        <dbReference type="RuleBase" id="RU365083"/>
    </source>
</evidence>
<evidence type="ECO:0000256" key="1">
    <source>
        <dbReference type="ARBA" id="ARBA00001913"/>
    </source>
</evidence>
<evidence type="ECO:0000256" key="6">
    <source>
        <dbReference type="ARBA" id="ARBA00006739"/>
    </source>
</evidence>
<comment type="subunit">
    <text evidence="13">Component of the dolichol-phosphate mannose (DPM) synthase complex.</text>
</comment>
<organism evidence="16 17">
    <name type="scientific">Cerrena zonata</name>
    <dbReference type="NCBI Taxonomy" id="2478898"/>
    <lineage>
        <taxon>Eukaryota</taxon>
        <taxon>Fungi</taxon>
        <taxon>Dikarya</taxon>
        <taxon>Basidiomycota</taxon>
        <taxon>Agaricomycotina</taxon>
        <taxon>Agaricomycetes</taxon>
        <taxon>Polyporales</taxon>
        <taxon>Cerrenaceae</taxon>
        <taxon>Cerrena</taxon>
    </lineage>
</organism>
<evidence type="ECO:0000256" key="5">
    <source>
        <dbReference type="ARBA" id="ARBA00004922"/>
    </source>
</evidence>
<accession>A0AAW0F7I6</accession>
<feature type="region of interest" description="Disordered" evidence="14">
    <location>
        <begin position="36"/>
        <end position="58"/>
    </location>
</feature>
<keyword evidence="7 13" id="KW-0328">Glycosyltransferase</keyword>
<comment type="similarity">
    <text evidence="6 13">Belongs to the glycosyltransferase 2 family.</text>
</comment>
<keyword evidence="11" id="KW-0460">Magnesium</keyword>
<comment type="function">
    <text evidence="13">Transfers mannose from GDP-mannose to dolichol monophosphate to form dolichol phosphate mannose (Dol-P-Man) which is the mannosyl donor in pathways leading to N-glycosylation, glycosyl phosphatidylinositol membrane anchoring, and O-mannosylation of proteins.</text>
</comment>
<protein>
    <recommendedName>
        <fullName evidence="13">Dolichol-phosphate mannosyltransferase subunit 1</fullName>
        <ecNumber evidence="13">2.4.1.83</ecNumber>
    </recommendedName>
</protein>
<evidence type="ECO:0000313" key="16">
    <source>
        <dbReference type="EMBL" id="KAK7676118.1"/>
    </source>
</evidence>
<dbReference type="CDD" id="cd06442">
    <property type="entry name" value="DPM1_like"/>
    <property type="match status" value="1"/>
</dbReference>
<evidence type="ECO:0000313" key="17">
    <source>
        <dbReference type="Proteomes" id="UP001385951"/>
    </source>
</evidence>
<dbReference type="GO" id="GO:0005789">
    <property type="term" value="C:endoplasmic reticulum membrane"/>
    <property type="evidence" value="ECO:0007669"/>
    <property type="project" value="TreeGrafter"/>
</dbReference>
<evidence type="ECO:0000256" key="7">
    <source>
        <dbReference type="ARBA" id="ARBA00022676"/>
    </source>
</evidence>
<dbReference type="AlphaFoldDB" id="A0AAW0F7I6"/>
<evidence type="ECO:0000259" key="15">
    <source>
        <dbReference type="Pfam" id="PF00535"/>
    </source>
</evidence>
<dbReference type="PANTHER" id="PTHR43398">
    <property type="entry name" value="DOLICHOL-PHOSPHATE MANNOSYLTRANSFERASE SUBUNIT 1"/>
    <property type="match status" value="1"/>
</dbReference>
<keyword evidence="8 13" id="KW-0808">Transferase</keyword>
<name>A0AAW0F7I6_9APHY</name>
<dbReference type="EC" id="2.4.1.83" evidence="13"/>
<evidence type="ECO:0000256" key="2">
    <source>
        <dbReference type="ARBA" id="ARBA00001936"/>
    </source>
</evidence>
<dbReference type="PANTHER" id="PTHR43398:SF1">
    <property type="entry name" value="DOLICHOL-PHOSPHATE MANNOSYLTRANSFERASE SUBUNIT 1"/>
    <property type="match status" value="1"/>
</dbReference>
<evidence type="ECO:0000256" key="8">
    <source>
        <dbReference type="ARBA" id="ARBA00022679"/>
    </source>
</evidence>
<keyword evidence="10 13" id="KW-0256">Endoplasmic reticulum</keyword>
<keyword evidence="12" id="KW-0464">Manganese</keyword>
<comment type="subcellular location">
    <subcellularLocation>
        <location evidence="4 13">Endoplasmic reticulum</location>
    </subcellularLocation>
</comment>
<keyword evidence="9" id="KW-0479">Metal-binding</keyword>
<evidence type="ECO:0000256" key="4">
    <source>
        <dbReference type="ARBA" id="ARBA00004240"/>
    </source>
</evidence>
<dbReference type="GO" id="GO:0006066">
    <property type="term" value="P:alcohol metabolic process"/>
    <property type="evidence" value="ECO:0007669"/>
    <property type="project" value="UniProtKB-ARBA"/>
</dbReference>
<dbReference type="GO" id="GO:0004582">
    <property type="term" value="F:dolichyl-phosphate beta-D-mannosyltransferase activity"/>
    <property type="evidence" value="ECO:0007669"/>
    <property type="project" value="UniProtKB-UniRule"/>
</dbReference>
<dbReference type="GO" id="GO:0006506">
    <property type="term" value="P:GPI anchor biosynthetic process"/>
    <property type="evidence" value="ECO:0007669"/>
    <property type="project" value="TreeGrafter"/>
</dbReference>
<dbReference type="GO" id="GO:0046872">
    <property type="term" value="F:metal ion binding"/>
    <property type="evidence" value="ECO:0007669"/>
    <property type="project" value="UniProtKB-KW"/>
</dbReference>
<feature type="domain" description="Glycosyltransferase 2-like" evidence="15">
    <location>
        <begin position="101"/>
        <end position="242"/>
    </location>
</feature>
<dbReference type="FunFam" id="3.90.550.10:FF:000036">
    <property type="entry name" value="Dolichol-phosphate mannosyltransferase subunit 1"/>
    <property type="match status" value="1"/>
</dbReference>
<sequence>MQRAITIIILNHQFHQRQINIITLKIRLPINNRQSGQFHHNSQAQSYYGHQSNASQNPSQAHLNLLPQQLALLQQQQQQQQQQQGGFNQSVPNSPGLYAKFDWEVVIVDDNSPDGTQVIAKKLIDIYGENHVQLRARAGKLGLGTAYVHGLQFVTGNFVIIMDADFSHHPEAIPEFIAKQKTEDFDIVTGTRYVGNGGVYGWDLKRKLVSRGANFLASTVLRPHVSDLTGSFRLYKKEVLAKVIDETKSKGYVFQMEMMVRAKALGFAVGEVPISFVDRLYGESKLGVEFSSSERK</sequence>
<evidence type="ECO:0000256" key="9">
    <source>
        <dbReference type="ARBA" id="ARBA00022723"/>
    </source>
</evidence>
<dbReference type="Gene3D" id="3.90.550.10">
    <property type="entry name" value="Spore Coat Polysaccharide Biosynthesis Protein SpsA, Chain A"/>
    <property type="match status" value="1"/>
</dbReference>
<dbReference type="InterPro" id="IPR029044">
    <property type="entry name" value="Nucleotide-diphossugar_trans"/>
</dbReference>
<dbReference type="GO" id="GO:0006720">
    <property type="term" value="P:isoprenoid metabolic process"/>
    <property type="evidence" value="ECO:0007669"/>
    <property type="project" value="UniProtKB-ARBA"/>
</dbReference>
<dbReference type="Proteomes" id="UP001385951">
    <property type="component" value="Unassembled WGS sequence"/>
</dbReference>
<evidence type="ECO:0000256" key="10">
    <source>
        <dbReference type="ARBA" id="ARBA00022824"/>
    </source>
</evidence>
<evidence type="ECO:0000256" key="3">
    <source>
        <dbReference type="ARBA" id="ARBA00001946"/>
    </source>
</evidence>
<evidence type="ECO:0000256" key="12">
    <source>
        <dbReference type="ARBA" id="ARBA00023211"/>
    </source>
</evidence>
<dbReference type="GO" id="GO:0006488">
    <property type="term" value="P:dolichol-linked oligosaccharide biosynthetic process"/>
    <property type="evidence" value="ECO:0007669"/>
    <property type="project" value="TreeGrafter"/>
</dbReference>
<comment type="cofactor">
    <cofactor evidence="1">
        <name>Ca(2+)</name>
        <dbReference type="ChEBI" id="CHEBI:29108"/>
    </cofactor>
</comment>
<evidence type="ECO:0000256" key="11">
    <source>
        <dbReference type="ARBA" id="ARBA00022842"/>
    </source>
</evidence>